<feature type="region of interest" description="Disordered" evidence="5">
    <location>
        <begin position="285"/>
        <end position="308"/>
    </location>
</feature>
<dbReference type="InterPro" id="IPR036373">
    <property type="entry name" value="Ribosomal_bL17_sf"/>
</dbReference>
<dbReference type="InterPro" id="IPR047859">
    <property type="entry name" value="Ribosomal_bL17_CS"/>
</dbReference>
<feature type="compositionally biased region" description="Low complexity" evidence="5">
    <location>
        <begin position="287"/>
        <end position="302"/>
    </location>
</feature>
<feature type="region of interest" description="Disordered" evidence="5">
    <location>
        <begin position="1"/>
        <end position="92"/>
    </location>
</feature>
<keyword evidence="7" id="KW-1185">Reference proteome</keyword>
<proteinExistence type="inferred from homology"/>
<comment type="similarity">
    <text evidence="1 4">Belongs to the bacterial ribosomal protein bL17 family.</text>
</comment>
<evidence type="ECO:0000256" key="1">
    <source>
        <dbReference type="ARBA" id="ARBA00008777"/>
    </source>
</evidence>
<dbReference type="PANTHER" id="PTHR14413:SF16">
    <property type="entry name" value="LARGE RIBOSOMAL SUBUNIT PROTEIN BL17M"/>
    <property type="match status" value="1"/>
</dbReference>
<evidence type="ECO:0000256" key="2">
    <source>
        <dbReference type="ARBA" id="ARBA00022980"/>
    </source>
</evidence>
<organism evidence="6 7">
    <name type="scientific">Purpureocillium lilacinum</name>
    <name type="common">Paecilomyces lilacinus</name>
    <dbReference type="NCBI Taxonomy" id="33203"/>
    <lineage>
        <taxon>Eukaryota</taxon>
        <taxon>Fungi</taxon>
        <taxon>Dikarya</taxon>
        <taxon>Ascomycota</taxon>
        <taxon>Pezizomycotina</taxon>
        <taxon>Sordariomycetes</taxon>
        <taxon>Hypocreomycetidae</taxon>
        <taxon>Hypocreales</taxon>
        <taxon>Ophiocordycipitaceae</taxon>
        <taxon>Purpureocillium</taxon>
    </lineage>
</organism>
<dbReference type="Proteomes" id="UP001287286">
    <property type="component" value="Unassembled WGS sequence"/>
</dbReference>
<evidence type="ECO:0000313" key="6">
    <source>
        <dbReference type="EMBL" id="KAK4089782.1"/>
    </source>
</evidence>
<dbReference type="EMBL" id="JAWRVI010000018">
    <property type="protein sequence ID" value="KAK4089782.1"/>
    <property type="molecule type" value="Genomic_DNA"/>
</dbReference>
<dbReference type="Pfam" id="PF01196">
    <property type="entry name" value="Ribosomal_L17"/>
    <property type="match status" value="1"/>
</dbReference>
<evidence type="ECO:0000256" key="5">
    <source>
        <dbReference type="SAM" id="MobiDB-lite"/>
    </source>
</evidence>
<name>A0ABR0C0H4_PURLI</name>
<evidence type="ECO:0000256" key="3">
    <source>
        <dbReference type="ARBA" id="ARBA00023274"/>
    </source>
</evidence>
<accession>A0ABR0C0H4</accession>
<dbReference type="NCBIfam" id="TIGR00059">
    <property type="entry name" value="L17"/>
    <property type="match status" value="1"/>
</dbReference>
<sequence length="308" mass="33797">MRARSKAPQGPGEASIAARGSENKQPGCTAAAAAGSAKNFHNHHRPIPVSEPRDDDDTLNEATPKSTQPPNSSIPSPRPRPSTAKKTPRARAMAGGLVKYRHLSRNSSARKALLRGLVTQLVQHEHIQTTYAKAKEAQRLAEKLITLAKRNNEPCRRSAQGILYTPHVLLPKLFGELRSRYLPREGGYTRVTRTEPKNTYDQGESAILELVDGPKDSRFMMTAKTVARDRMLGRQATPLTRQNIKKVTQFRGEEDLENMVQRFMALETGESAPVAQEKIGAAKEGTTRVAANAATETAKTPEAPQPTR</sequence>
<protein>
    <submittedName>
        <fullName evidence="6">Uncharacterized protein</fullName>
    </submittedName>
</protein>
<reference evidence="6 7" key="1">
    <citation type="journal article" date="2024" name="Microbiol. Resour. Announc.">
        <title>Genome annotations for the ascomycete fungi Trichoderma harzianum, Trichoderma aggressivum, and Purpureocillium lilacinum.</title>
        <authorList>
            <person name="Beijen E.P.W."/>
            <person name="Ohm R.A."/>
        </authorList>
    </citation>
    <scope>NUCLEOTIDE SEQUENCE [LARGE SCALE GENOMIC DNA]</scope>
    <source>
        <strain evidence="6 7">CBS 150709</strain>
    </source>
</reference>
<dbReference type="PANTHER" id="PTHR14413">
    <property type="entry name" value="RIBOSOMAL PROTEIN L17"/>
    <property type="match status" value="1"/>
</dbReference>
<dbReference type="Gene3D" id="3.90.1030.10">
    <property type="entry name" value="Ribosomal protein L17"/>
    <property type="match status" value="1"/>
</dbReference>
<keyword evidence="3 4" id="KW-0687">Ribonucleoprotein</keyword>
<keyword evidence="2 4" id="KW-0689">Ribosomal protein</keyword>
<evidence type="ECO:0000313" key="7">
    <source>
        <dbReference type="Proteomes" id="UP001287286"/>
    </source>
</evidence>
<comment type="caution">
    <text evidence="6">The sequence shown here is derived from an EMBL/GenBank/DDBJ whole genome shotgun (WGS) entry which is preliminary data.</text>
</comment>
<dbReference type="InterPro" id="IPR000456">
    <property type="entry name" value="Ribosomal_bL17"/>
</dbReference>
<dbReference type="SUPFAM" id="SSF64263">
    <property type="entry name" value="Prokaryotic ribosomal protein L17"/>
    <property type="match status" value="1"/>
</dbReference>
<dbReference type="PROSITE" id="PS01167">
    <property type="entry name" value="RIBOSOMAL_L17"/>
    <property type="match status" value="1"/>
</dbReference>
<evidence type="ECO:0000256" key="4">
    <source>
        <dbReference type="RuleBase" id="RU000660"/>
    </source>
</evidence>
<gene>
    <name evidence="6" type="ORF">Purlil1_5885</name>
</gene>